<comment type="pathway">
    <text evidence="1 11">Glycerolipid metabolism; triacylglycerol biosynthesis.</text>
</comment>
<dbReference type="Pfam" id="PF03007">
    <property type="entry name" value="WS_DGAT_cat"/>
    <property type="match status" value="1"/>
</dbReference>
<dbReference type="RefSeq" id="WP_345342129.1">
    <property type="nucleotide sequence ID" value="NZ_BAABFB010000018.1"/>
</dbReference>
<keyword evidence="5 11" id="KW-0444">Lipid biosynthesis</keyword>
<evidence type="ECO:0000313" key="14">
    <source>
        <dbReference type="EMBL" id="GAA4473267.1"/>
    </source>
</evidence>
<sequence length="476" mass="51669">MTGRLTTEDASFYFLEGSSTPMHLGSLAILRAPEGGLDYEELLTHVERRLPLVPRYRQRVREVAFGLARPVWVDDRDFDITYHVRRSALPKPGSDEQLHDLVARLTSRPLDRSRPLWEMYLVEGLADDRIAIFTKSHSALVDGMTALEIGQVIFDECADPREVAEELWMPGREPRQAELVAGALAEMITRPAEGVATIRTLVGDLVGTATSVAGNVAALLRTAATAAPSTPLNATISRNRRFATAKTSLEDYRAIRARFGCSVNDVTLSVLTGALRTWLLSRGEPVTAFSTVRAMVPIAVYLPSDGPRDGGPEVGVAVRDDLPGVERRASSLLIDLPVGEPNPVVRLSHIAHATEAHTRQNRTVTAQALVRVSGTAPATLHAMGLRMASGLSQRMFNVMITNAPGPQATLCLGGVQLLETYPVSPLIRNQALSIGLTSYDGHVYYGLNGDRDAMSDIEVLTASVHEALDELVEACR</sequence>
<name>A0ABP8NX70_9NOCA</name>
<keyword evidence="6 11" id="KW-0808">Transferase</keyword>
<dbReference type="EMBL" id="BAABFB010000018">
    <property type="protein sequence ID" value="GAA4473267.1"/>
    <property type="molecule type" value="Genomic_DNA"/>
</dbReference>
<keyword evidence="8 11" id="KW-0443">Lipid metabolism</keyword>
<dbReference type="PANTHER" id="PTHR31650:SF1">
    <property type="entry name" value="WAX ESTER SYNTHASE_DIACYLGLYCEROL ACYLTRANSFERASE 4-RELATED"/>
    <property type="match status" value="1"/>
</dbReference>
<reference evidence="15" key="1">
    <citation type="journal article" date="2019" name="Int. J. Syst. Evol. Microbiol.">
        <title>The Global Catalogue of Microorganisms (GCM) 10K type strain sequencing project: providing services to taxonomists for standard genome sequencing and annotation.</title>
        <authorList>
            <consortium name="The Broad Institute Genomics Platform"/>
            <consortium name="The Broad Institute Genome Sequencing Center for Infectious Disease"/>
            <person name="Wu L."/>
            <person name="Ma J."/>
        </authorList>
    </citation>
    <scope>NUCLEOTIDE SEQUENCE [LARGE SCALE GENOMIC DNA]</scope>
    <source>
        <strain evidence="15">JCM 32206</strain>
    </source>
</reference>
<evidence type="ECO:0000256" key="1">
    <source>
        <dbReference type="ARBA" id="ARBA00004771"/>
    </source>
</evidence>
<feature type="domain" description="O-acyltransferase WSD1-like N-terminal" evidence="12">
    <location>
        <begin position="5"/>
        <end position="266"/>
    </location>
</feature>
<evidence type="ECO:0000256" key="6">
    <source>
        <dbReference type="ARBA" id="ARBA00022679"/>
    </source>
</evidence>
<keyword evidence="9 11" id="KW-0012">Acyltransferase</keyword>
<evidence type="ECO:0000256" key="7">
    <source>
        <dbReference type="ARBA" id="ARBA00022798"/>
    </source>
</evidence>
<organism evidence="14 15">
    <name type="scientific">Rhodococcus olei</name>
    <dbReference type="NCBI Taxonomy" id="2161675"/>
    <lineage>
        <taxon>Bacteria</taxon>
        <taxon>Bacillati</taxon>
        <taxon>Actinomycetota</taxon>
        <taxon>Actinomycetes</taxon>
        <taxon>Mycobacteriales</taxon>
        <taxon>Nocardiaceae</taxon>
        <taxon>Rhodococcus</taxon>
    </lineage>
</organism>
<evidence type="ECO:0000256" key="3">
    <source>
        <dbReference type="ARBA" id="ARBA00009587"/>
    </source>
</evidence>
<dbReference type="InterPro" id="IPR045034">
    <property type="entry name" value="O-acyltransferase_WSD1-like"/>
</dbReference>
<dbReference type="InterPro" id="IPR009721">
    <property type="entry name" value="O-acyltransferase_WSD1_C"/>
</dbReference>
<comment type="similarity">
    <text evidence="3 11">Belongs to the long-chain O-acyltransferase family.</text>
</comment>
<evidence type="ECO:0000259" key="13">
    <source>
        <dbReference type="Pfam" id="PF06974"/>
    </source>
</evidence>
<evidence type="ECO:0000313" key="15">
    <source>
        <dbReference type="Proteomes" id="UP001501183"/>
    </source>
</evidence>
<comment type="caution">
    <text evidence="14">The sequence shown here is derived from an EMBL/GenBank/DDBJ whole genome shotgun (WGS) entry which is preliminary data.</text>
</comment>
<dbReference type="InterPro" id="IPR014292">
    <property type="entry name" value="Acyl_transf_WS/DGAT"/>
</dbReference>
<dbReference type="Pfam" id="PF06974">
    <property type="entry name" value="WS_DGAT_C"/>
    <property type="match status" value="1"/>
</dbReference>
<protein>
    <recommendedName>
        <fullName evidence="4 11">Diacylglycerol O-acyltransferase</fullName>
        <ecNumber evidence="4 11">2.3.1.20</ecNumber>
    </recommendedName>
</protein>
<dbReference type="EC" id="2.3.1.20" evidence="4 11"/>
<dbReference type="SUPFAM" id="SSF52777">
    <property type="entry name" value="CoA-dependent acyltransferases"/>
    <property type="match status" value="1"/>
</dbReference>
<accession>A0ABP8NX70</accession>
<evidence type="ECO:0000256" key="2">
    <source>
        <dbReference type="ARBA" id="ARBA00005189"/>
    </source>
</evidence>
<keyword evidence="15" id="KW-1185">Reference proteome</keyword>
<comment type="catalytic activity">
    <reaction evidence="10 11">
        <text>an acyl-CoA + a 1,2-diacyl-sn-glycerol = a triacyl-sn-glycerol + CoA</text>
        <dbReference type="Rhea" id="RHEA:10868"/>
        <dbReference type="ChEBI" id="CHEBI:17815"/>
        <dbReference type="ChEBI" id="CHEBI:57287"/>
        <dbReference type="ChEBI" id="CHEBI:58342"/>
        <dbReference type="ChEBI" id="CHEBI:64615"/>
        <dbReference type="EC" id="2.3.1.20"/>
    </reaction>
</comment>
<gene>
    <name evidence="14" type="ORF">GCM10023094_06650</name>
</gene>
<evidence type="ECO:0000259" key="12">
    <source>
        <dbReference type="Pfam" id="PF03007"/>
    </source>
</evidence>
<evidence type="ECO:0000256" key="9">
    <source>
        <dbReference type="ARBA" id="ARBA00023315"/>
    </source>
</evidence>
<keyword evidence="7 11" id="KW-0319">Glycerol metabolism</keyword>
<dbReference type="Proteomes" id="UP001501183">
    <property type="component" value="Unassembled WGS sequence"/>
</dbReference>
<evidence type="ECO:0000256" key="11">
    <source>
        <dbReference type="RuleBase" id="RU361241"/>
    </source>
</evidence>
<evidence type="ECO:0000256" key="4">
    <source>
        <dbReference type="ARBA" id="ARBA00013244"/>
    </source>
</evidence>
<dbReference type="NCBIfam" id="TIGR02946">
    <property type="entry name" value="acyl_WS_DGAT"/>
    <property type="match status" value="1"/>
</dbReference>
<evidence type="ECO:0000256" key="5">
    <source>
        <dbReference type="ARBA" id="ARBA00022516"/>
    </source>
</evidence>
<proteinExistence type="inferred from homology"/>
<dbReference type="InterPro" id="IPR004255">
    <property type="entry name" value="O-acyltransferase_WSD1_N"/>
</dbReference>
<evidence type="ECO:0000256" key="10">
    <source>
        <dbReference type="ARBA" id="ARBA00048109"/>
    </source>
</evidence>
<dbReference type="PANTHER" id="PTHR31650">
    <property type="entry name" value="O-ACYLTRANSFERASE (WSD1-LIKE) FAMILY PROTEIN"/>
    <property type="match status" value="1"/>
</dbReference>
<feature type="domain" description="O-acyltransferase WSD1 C-terminal" evidence="13">
    <location>
        <begin position="330"/>
        <end position="471"/>
    </location>
</feature>
<evidence type="ECO:0000256" key="8">
    <source>
        <dbReference type="ARBA" id="ARBA00023098"/>
    </source>
</evidence>
<comment type="pathway">
    <text evidence="2">Lipid metabolism.</text>
</comment>